<dbReference type="Proteomes" id="UP000019150">
    <property type="component" value="Chromosome"/>
</dbReference>
<protein>
    <submittedName>
        <fullName evidence="1">Uncharacterized protein</fullName>
    </submittedName>
</protein>
<dbReference type="RefSeq" id="WP_148306728.1">
    <property type="nucleotide sequence ID" value="NZ_CP006850.1"/>
</dbReference>
<dbReference type="PATRIC" id="fig|1415166.3.peg.1113"/>
<gene>
    <name evidence="1" type="ORF">NONO_c10980</name>
</gene>
<accession>W5T9B5</accession>
<dbReference type="AlphaFoldDB" id="W5T9B5"/>
<dbReference type="HOGENOM" id="CLU_157210_0_0_11"/>
<name>W5T9B5_9NOCA</name>
<sequence length="133" mass="14742">MADSEELTAWRKFASDARSGGLYLNDEAAAHECLKACNQRIEDLQEMGELVQQIQTVSGFGDFDMARQLEDKFRTQAAGTPNSMAEVIKDNIEIVKNMREVMAISIARLTNQDYTNAQAVNSIIDQNPASKPS</sequence>
<proteinExistence type="predicted"/>
<organism evidence="1 2">
    <name type="scientific">Nocardia nova SH22a</name>
    <dbReference type="NCBI Taxonomy" id="1415166"/>
    <lineage>
        <taxon>Bacteria</taxon>
        <taxon>Bacillati</taxon>
        <taxon>Actinomycetota</taxon>
        <taxon>Actinomycetes</taxon>
        <taxon>Mycobacteriales</taxon>
        <taxon>Nocardiaceae</taxon>
        <taxon>Nocardia</taxon>
    </lineage>
</organism>
<dbReference type="STRING" id="1415166.NONO_c10980"/>
<keyword evidence="2" id="KW-1185">Reference proteome</keyword>
<evidence type="ECO:0000313" key="2">
    <source>
        <dbReference type="Proteomes" id="UP000019150"/>
    </source>
</evidence>
<dbReference type="KEGG" id="nno:NONO_c10980"/>
<dbReference type="EMBL" id="CP006850">
    <property type="protein sequence ID" value="AHH15905.1"/>
    <property type="molecule type" value="Genomic_DNA"/>
</dbReference>
<reference evidence="1 2" key="1">
    <citation type="journal article" date="2014" name="Appl. Environ. Microbiol.">
        <title>Insights into the Microbial Degradation of Rubber and Gutta-Percha by Analysis of the Complete Genome of Nocardia nova SH22a.</title>
        <authorList>
            <person name="Luo Q."/>
            <person name="Hiessl S."/>
            <person name="Poehlein A."/>
            <person name="Daniel R."/>
            <person name="Steinbuchel A."/>
        </authorList>
    </citation>
    <scope>NUCLEOTIDE SEQUENCE [LARGE SCALE GENOMIC DNA]</scope>
    <source>
        <strain evidence="1">SH22a</strain>
    </source>
</reference>
<dbReference type="OrthoDB" id="4553303at2"/>
<dbReference type="eggNOG" id="ENOG50304YQ">
    <property type="taxonomic scope" value="Bacteria"/>
</dbReference>
<evidence type="ECO:0000313" key="1">
    <source>
        <dbReference type="EMBL" id="AHH15905.1"/>
    </source>
</evidence>